<comment type="caution">
    <text evidence="1">The sequence shown here is derived from an EMBL/GenBank/DDBJ whole genome shotgun (WGS) entry which is preliminary data.</text>
</comment>
<keyword evidence="2" id="KW-1185">Reference proteome</keyword>
<proteinExistence type="predicted"/>
<name>A0A176S5K8_9GAMM</name>
<dbReference type="AlphaFoldDB" id="A0A176S5K8"/>
<dbReference type="Proteomes" id="UP000076962">
    <property type="component" value="Unassembled WGS sequence"/>
</dbReference>
<organism evidence="1 2">
    <name type="scientific">Candidatus Thiomargarita nelsonii</name>
    <dbReference type="NCBI Taxonomy" id="1003181"/>
    <lineage>
        <taxon>Bacteria</taxon>
        <taxon>Pseudomonadati</taxon>
        <taxon>Pseudomonadota</taxon>
        <taxon>Gammaproteobacteria</taxon>
        <taxon>Thiotrichales</taxon>
        <taxon>Thiotrichaceae</taxon>
        <taxon>Thiomargarita</taxon>
    </lineage>
</organism>
<gene>
    <name evidence="1" type="ORF">THIOM_000818</name>
</gene>
<protein>
    <submittedName>
        <fullName evidence="1">Uncharacterized protein</fullName>
    </submittedName>
</protein>
<evidence type="ECO:0000313" key="1">
    <source>
        <dbReference type="EMBL" id="OAD23353.1"/>
    </source>
</evidence>
<evidence type="ECO:0000313" key="2">
    <source>
        <dbReference type="Proteomes" id="UP000076962"/>
    </source>
</evidence>
<dbReference type="EMBL" id="LUTY01000409">
    <property type="protein sequence ID" value="OAD23353.1"/>
    <property type="molecule type" value="Genomic_DNA"/>
</dbReference>
<sequence>MLHRARQYQNSARIFTTLNKKNQTIFLDANASQPPHTGTNIFFVQGTPCTPEVSF</sequence>
<accession>A0A176S5K8</accession>
<reference evidence="1 2" key="1">
    <citation type="submission" date="2016-05" db="EMBL/GenBank/DDBJ databases">
        <title>Single-cell genome of chain-forming Candidatus Thiomargarita nelsonii and comparison to other large sulfur-oxidizing bacteria.</title>
        <authorList>
            <person name="Winkel M."/>
            <person name="Salman V."/>
            <person name="Woyke T."/>
            <person name="Schulz-Vogt H."/>
            <person name="Richter M."/>
            <person name="Flood B."/>
            <person name="Bailey J."/>
            <person name="Amann R."/>
            <person name="Mussmann M."/>
        </authorList>
    </citation>
    <scope>NUCLEOTIDE SEQUENCE [LARGE SCALE GENOMIC DNA]</scope>
    <source>
        <strain evidence="1 2">THI036</strain>
    </source>
</reference>